<dbReference type="EMBL" id="UINC01069407">
    <property type="protein sequence ID" value="SVC02761.1"/>
    <property type="molecule type" value="Genomic_DNA"/>
</dbReference>
<proteinExistence type="predicted"/>
<feature type="non-terminal residue" evidence="2">
    <location>
        <position position="164"/>
    </location>
</feature>
<dbReference type="AlphaFoldDB" id="A0A382IW07"/>
<dbReference type="InterPro" id="IPR042095">
    <property type="entry name" value="SUMF_sf"/>
</dbReference>
<feature type="domain" description="Sulfatase-modifying factor enzyme-like" evidence="1">
    <location>
        <begin position="14"/>
        <end position="144"/>
    </location>
</feature>
<dbReference type="Pfam" id="PF03781">
    <property type="entry name" value="FGE-sulfatase"/>
    <property type="match status" value="1"/>
</dbReference>
<evidence type="ECO:0000313" key="2">
    <source>
        <dbReference type="EMBL" id="SVC02761.1"/>
    </source>
</evidence>
<dbReference type="SUPFAM" id="SSF56436">
    <property type="entry name" value="C-type lectin-like"/>
    <property type="match status" value="1"/>
</dbReference>
<dbReference type="GO" id="GO:0120147">
    <property type="term" value="F:formylglycine-generating oxidase activity"/>
    <property type="evidence" value="ECO:0007669"/>
    <property type="project" value="TreeGrafter"/>
</dbReference>
<dbReference type="PANTHER" id="PTHR23150:SF19">
    <property type="entry name" value="FORMYLGLYCINE-GENERATING ENZYME"/>
    <property type="match status" value="1"/>
</dbReference>
<organism evidence="2">
    <name type="scientific">marine metagenome</name>
    <dbReference type="NCBI Taxonomy" id="408172"/>
    <lineage>
        <taxon>unclassified sequences</taxon>
        <taxon>metagenomes</taxon>
        <taxon>ecological metagenomes</taxon>
    </lineage>
</organism>
<name>A0A382IW07_9ZZZZ</name>
<gene>
    <name evidence="2" type="ORF">METZ01_LOCUS255615</name>
</gene>
<dbReference type="InterPro" id="IPR016187">
    <property type="entry name" value="CTDL_fold"/>
</dbReference>
<evidence type="ECO:0000259" key="1">
    <source>
        <dbReference type="Pfam" id="PF03781"/>
    </source>
</evidence>
<sequence length="164" mass="17933">MGSDRSLDSQAFDNERWSASAAQGVVEVEDFYISRSEVTVAQFGLFANRTGRNISDTALNGKPDHPATSISWPDALAYCRWLQSVLTASTNAPVELQQLLEDGWRVTLPSEAEWEKAARGNDGRIYPWGNNPRPEGANYNASETRPVGNGVCDDCAYNLSDMAG</sequence>
<reference evidence="2" key="1">
    <citation type="submission" date="2018-05" db="EMBL/GenBank/DDBJ databases">
        <authorList>
            <person name="Lanie J.A."/>
            <person name="Ng W.-L."/>
            <person name="Kazmierczak K.M."/>
            <person name="Andrzejewski T.M."/>
            <person name="Davidsen T.M."/>
            <person name="Wayne K.J."/>
            <person name="Tettelin H."/>
            <person name="Glass J.I."/>
            <person name="Rusch D."/>
            <person name="Podicherti R."/>
            <person name="Tsui H.-C.T."/>
            <person name="Winkler M.E."/>
        </authorList>
    </citation>
    <scope>NUCLEOTIDE SEQUENCE</scope>
</reference>
<dbReference type="InterPro" id="IPR051043">
    <property type="entry name" value="Sulfatase_Mod_Factor_Kinase"/>
</dbReference>
<dbReference type="PANTHER" id="PTHR23150">
    <property type="entry name" value="SULFATASE MODIFYING FACTOR 1, 2"/>
    <property type="match status" value="1"/>
</dbReference>
<protein>
    <recommendedName>
        <fullName evidence="1">Sulfatase-modifying factor enzyme-like domain-containing protein</fullName>
    </recommendedName>
</protein>
<accession>A0A382IW07</accession>
<dbReference type="InterPro" id="IPR005532">
    <property type="entry name" value="SUMF_dom"/>
</dbReference>
<dbReference type="Gene3D" id="3.90.1580.10">
    <property type="entry name" value="paralog of FGE (formylglycine-generating enzyme)"/>
    <property type="match status" value="1"/>
</dbReference>